<evidence type="ECO:0000313" key="2">
    <source>
        <dbReference type="Proteomes" id="UP000887013"/>
    </source>
</evidence>
<evidence type="ECO:0000313" key="1">
    <source>
        <dbReference type="EMBL" id="GFU29560.1"/>
    </source>
</evidence>
<dbReference type="EMBL" id="BMAW01033295">
    <property type="protein sequence ID" value="GFU29560.1"/>
    <property type="molecule type" value="Genomic_DNA"/>
</dbReference>
<comment type="caution">
    <text evidence="1">The sequence shown here is derived from an EMBL/GenBank/DDBJ whole genome shotgun (WGS) entry which is preliminary data.</text>
</comment>
<protein>
    <submittedName>
        <fullName evidence="1">Uncharacterized protein</fullName>
    </submittedName>
</protein>
<name>A0A8X6QK37_NEPPI</name>
<dbReference type="AlphaFoldDB" id="A0A8X6QK37"/>
<sequence>MVLDSNEEPISCILLPPGTLVKPNPGFEVLLSRDPINDYFLLFEAFLMRAPDGVDVSTRIKIMPSRKSSMSNSGEGDSAS</sequence>
<dbReference type="Proteomes" id="UP000887013">
    <property type="component" value="Unassembled WGS sequence"/>
</dbReference>
<organism evidence="1 2">
    <name type="scientific">Nephila pilipes</name>
    <name type="common">Giant wood spider</name>
    <name type="synonym">Nephila maculata</name>
    <dbReference type="NCBI Taxonomy" id="299642"/>
    <lineage>
        <taxon>Eukaryota</taxon>
        <taxon>Metazoa</taxon>
        <taxon>Ecdysozoa</taxon>
        <taxon>Arthropoda</taxon>
        <taxon>Chelicerata</taxon>
        <taxon>Arachnida</taxon>
        <taxon>Araneae</taxon>
        <taxon>Araneomorphae</taxon>
        <taxon>Entelegynae</taxon>
        <taxon>Araneoidea</taxon>
        <taxon>Nephilidae</taxon>
        <taxon>Nephila</taxon>
    </lineage>
</organism>
<proteinExistence type="predicted"/>
<gene>
    <name evidence="1" type="ORF">NPIL_511601</name>
</gene>
<accession>A0A8X6QK37</accession>
<reference evidence="1" key="1">
    <citation type="submission" date="2020-08" db="EMBL/GenBank/DDBJ databases">
        <title>Multicomponent nature underlies the extraordinary mechanical properties of spider dragline silk.</title>
        <authorList>
            <person name="Kono N."/>
            <person name="Nakamura H."/>
            <person name="Mori M."/>
            <person name="Yoshida Y."/>
            <person name="Ohtoshi R."/>
            <person name="Malay A.D."/>
            <person name="Moran D.A.P."/>
            <person name="Tomita M."/>
            <person name="Numata K."/>
            <person name="Arakawa K."/>
        </authorList>
    </citation>
    <scope>NUCLEOTIDE SEQUENCE</scope>
</reference>
<keyword evidence="2" id="KW-1185">Reference proteome</keyword>